<name>A0A0U5BU63_XANCI</name>
<keyword evidence="1 10" id="KW-1003">Cell membrane</keyword>
<evidence type="ECO:0000256" key="5">
    <source>
        <dbReference type="ARBA" id="ARBA00023134"/>
    </source>
</evidence>
<evidence type="ECO:0000256" key="1">
    <source>
        <dbReference type="ARBA" id="ARBA00022475"/>
    </source>
</evidence>
<evidence type="ECO:0000256" key="7">
    <source>
        <dbReference type="ARBA" id="ARBA00023170"/>
    </source>
</evidence>
<dbReference type="SMART" id="SM00963">
    <property type="entry name" value="SRP54_N"/>
    <property type="match status" value="1"/>
</dbReference>
<dbReference type="PANTHER" id="PTHR43134">
    <property type="entry name" value="SIGNAL RECOGNITION PARTICLE RECEPTOR SUBUNIT ALPHA"/>
    <property type="match status" value="1"/>
</dbReference>
<comment type="catalytic activity">
    <reaction evidence="8 10">
        <text>GTP + H2O = GDP + phosphate + H(+)</text>
        <dbReference type="Rhea" id="RHEA:19669"/>
        <dbReference type="ChEBI" id="CHEBI:15377"/>
        <dbReference type="ChEBI" id="CHEBI:15378"/>
        <dbReference type="ChEBI" id="CHEBI:37565"/>
        <dbReference type="ChEBI" id="CHEBI:43474"/>
        <dbReference type="ChEBI" id="CHEBI:58189"/>
        <dbReference type="EC" id="3.6.5.4"/>
    </reaction>
</comment>
<dbReference type="CDD" id="cd17874">
    <property type="entry name" value="FtsY"/>
    <property type="match status" value="1"/>
</dbReference>
<protein>
    <recommendedName>
        <fullName evidence="10">Signal recognition particle receptor FtsY</fullName>
        <shortName evidence="10">SRP receptor</shortName>
        <ecNumber evidence="10">3.6.5.4</ecNumber>
    </recommendedName>
</protein>
<dbReference type="GO" id="GO:0005525">
    <property type="term" value="F:GTP binding"/>
    <property type="evidence" value="ECO:0007669"/>
    <property type="project" value="UniProtKB-UniRule"/>
</dbReference>
<dbReference type="InterPro" id="IPR013822">
    <property type="entry name" value="Signal_recog_particl_SRP54_hlx"/>
</dbReference>
<dbReference type="Pfam" id="PF02881">
    <property type="entry name" value="SRP54_N"/>
    <property type="match status" value="1"/>
</dbReference>
<feature type="region of interest" description="Disordered" evidence="11">
    <location>
        <begin position="13"/>
        <end position="94"/>
    </location>
</feature>
<dbReference type="Gene3D" id="3.40.50.300">
    <property type="entry name" value="P-loop containing nucleotide triphosphate hydrolases"/>
    <property type="match status" value="1"/>
</dbReference>
<dbReference type="Proteomes" id="UP000052230">
    <property type="component" value="Unassembled WGS sequence"/>
</dbReference>
<keyword evidence="4 10" id="KW-0378">Hydrolase</keyword>
<evidence type="ECO:0000256" key="2">
    <source>
        <dbReference type="ARBA" id="ARBA00022490"/>
    </source>
</evidence>
<dbReference type="SMART" id="SM00962">
    <property type="entry name" value="SRP54"/>
    <property type="match status" value="1"/>
</dbReference>
<comment type="caution">
    <text evidence="12">The sequence shown here is derived from an EMBL/GenBank/DDBJ whole genome shotgun (WGS) entry which is preliminary data.</text>
</comment>
<dbReference type="GO" id="GO:0005737">
    <property type="term" value="C:cytoplasm"/>
    <property type="evidence" value="ECO:0007669"/>
    <property type="project" value="UniProtKB-SubCell"/>
</dbReference>
<evidence type="ECO:0000256" key="9">
    <source>
        <dbReference type="ARBA" id="ARBA00053570"/>
    </source>
</evidence>
<dbReference type="InterPro" id="IPR000897">
    <property type="entry name" value="SRP54_GTPase_dom"/>
</dbReference>
<dbReference type="KEGG" id="xcw:J162_02722"/>
<evidence type="ECO:0000256" key="3">
    <source>
        <dbReference type="ARBA" id="ARBA00022741"/>
    </source>
</evidence>
<dbReference type="GO" id="GO:0006614">
    <property type="term" value="P:SRP-dependent cotranslational protein targeting to membrane"/>
    <property type="evidence" value="ECO:0007669"/>
    <property type="project" value="InterPro"/>
</dbReference>
<dbReference type="SUPFAM" id="SSF52540">
    <property type="entry name" value="P-loop containing nucleoside triphosphate hydrolases"/>
    <property type="match status" value="1"/>
</dbReference>
<sequence>MIEFRVSPTALPMASFFRRNKPTTPDSSRTSRYSLEELAAAFPTAPSAATPASPVEAVPNAEPEREAAATPVVAPVTPAPAGGEPAAPAAPIPPQITAAPADQLAQEIAARTGQAQSIAAVPSAPAAPAAPAPTALQALPDPIPASAPSAPVVVPPPVVAQPQTVPTPPPAVPAQPVSPLQSAAPAVVAPPVAAPPASTPAPAAAAPAGAPPISAAPTVTAPAIVSAPLPSTQDDSIVGQREALPAAPAGKPGWRERLRNSTFARSFGGLFSRNPKLDDDLLDEIETALITADVGIGATTALIDGLRKRMKSREFVDAQAMFKALRADLIALLQPVSKPLVIDRSLKPFVVLTVGVNGVGKTTTIGKLAKRFKDEGNSLMLAAGDTFRAAAVAQLQAWGDRNGVAVIAQGQNADAASVAFDALQAAKARGTDVLIADTAGRLHTQTGLMNELGKIRRVLGKIDAAAPHEVLMVIDGTTGQNAISQLRQFHAAVGVTGLVVTKLDGTAKGGVVFALAREFNIPIRFAGIGERPEDLRVFDPVAFVDALLPDALGG</sequence>
<feature type="compositionally biased region" description="Polar residues" evidence="11">
    <location>
        <begin position="22"/>
        <end position="33"/>
    </location>
</feature>
<feature type="compositionally biased region" description="Low complexity" evidence="11">
    <location>
        <begin position="200"/>
        <end position="211"/>
    </location>
</feature>
<reference evidence="12 13" key="1">
    <citation type="submission" date="2014-09" db="EMBL/GenBank/DDBJ databases">
        <authorList>
            <person name="Regsiter A."/>
        </authorList>
    </citation>
    <scope>NUCLEOTIDE SEQUENCE [LARGE SCALE GENOMIC DNA]</scope>
</reference>
<dbReference type="FunFam" id="1.20.120.140:FF:000002">
    <property type="entry name" value="Signal recognition particle receptor FtsY"/>
    <property type="match status" value="1"/>
</dbReference>
<keyword evidence="2 10" id="KW-0963">Cytoplasm</keyword>
<comment type="similarity">
    <text evidence="10">Belongs to the GTP-binding SRP family. FtsY subfamily.</text>
</comment>
<feature type="compositionally biased region" description="Low complexity" evidence="11">
    <location>
        <begin position="39"/>
        <end position="61"/>
    </location>
</feature>
<dbReference type="GO" id="GO:0005886">
    <property type="term" value="C:plasma membrane"/>
    <property type="evidence" value="ECO:0007669"/>
    <property type="project" value="UniProtKB-SubCell"/>
</dbReference>
<dbReference type="KEGG" id="xcn:J169_02730"/>
<dbReference type="KEGG" id="xcf:J172_02724"/>
<dbReference type="InterPro" id="IPR003593">
    <property type="entry name" value="AAA+_ATPase"/>
</dbReference>
<dbReference type="OMA" id="GISDQFQ"/>
<dbReference type="KEGG" id="xcm:J164_02719"/>
<feature type="binding site" evidence="10">
    <location>
        <begin position="437"/>
        <end position="441"/>
    </location>
    <ligand>
        <name>GTP</name>
        <dbReference type="ChEBI" id="CHEBI:37565"/>
    </ligand>
</feature>
<keyword evidence="6 10" id="KW-0472">Membrane</keyword>
<feature type="region of interest" description="Disordered" evidence="11">
    <location>
        <begin position="192"/>
        <end position="211"/>
    </location>
</feature>
<dbReference type="InterPro" id="IPR004390">
    <property type="entry name" value="SR_rcpt_FtsY"/>
</dbReference>
<feature type="binding site" evidence="10">
    <location>
        <begin position="501"/>
        <end position="504"/>
    </location>
    <ligand>
        <name>GTP</name>
        <dbReference type="ChEBI" id="CHEBI:37565"/>
    </ligand>
</feature>
<keyword evidence="3 10" id="KW-0547">Nucleotide-binding</keyword>
<dbReference type="PROSITE" id="PS00300">
    <property type="entry name" value="SRP54"/>
    <property type="match status" value="1"/>
</dbReference>
<dbReference type="GO" id="GO:0003924">
    <property type="term" value="F:GTPase activity"/>
    <property type="evidence" value="ECO:0007669"/>
    <property type="project" value="UniProtKB-UniRule"/>
</dbReference>
<comment type="subcellular location">
    <subcellularLocation>
        <location evidence="10">Cell membrane</location>
        <topology evidence="10">Peripheral membrane protein</topology>
        <orientation evidence="10">Cytoplasmic side</orientation>
    </subcellularLocation>
    <subcellularLocation>
        <location evidence="10">Cytoplasm</location>
    </subcellularLocation>
</comment>
<evidence type="ECO:0000256" key="8">
    <source>
        <dbReference type="ARBA" id="ARBA00048027"/>
    </source>
</evidence>
<organism evidence="12 13">
    <name type="scientific">Xanthomonas citri pv. citri</name>
    <dbReference type="NCBI Taxonomy" id="611301"/>
    <lineage>
        <taxon>Bacteria</taxon>
        <taxon>Pseudomonadati</taxon>
        <taxon>Pseudomonadota</taxon>
        <taxon>Gammaproteobacteria</taxon>
        <taxon>Lysobacterales</taxon>
        <taxon>Lysobacteraceae</taxon>
        <taxon>Xanthomonas</taxon>
    </lineage>
</organism>
<dbReference type="Pfam" id="PF00448">
    <property type="entry name" value="SRP54"/>
    <property type="match status" value="1"/>
</dbReference>
<evidence type="ECO:0000256" key="4">
    <source>
        <dbReference type="ARBA" id="ARBA00022801"/>
    </source>
</evidence>
<dbReference type="InterPro" id="IPR042101">
    <property type="entry name" value="SRP54_N_sf"/>
</dbReference>
<evidence type="ECO:0000313" key="12">
    <source>
        <dbReference type="EMBL" id="CEG16947.1"/>
    </source>
</evidence>
<evidence type="ECO:0000256" key="11">
    <source>
        <dbReference type="SAM" id="MobiDB-lite"/>
    </source>
</evidence>
<dbReference type="HAMAP" id="MF_00920">
    <property type="entry name" value="FtsY"/>
    <property type="match status" value="1"/>
</dbReference>
<keyword evidence="5 10" id="KW-0342">GTP-binding</keyword>
<dbReference type="EMBL" id="CCXZ01000143">
    <property type="protein sequence ID" value="CEG16947.1"/>
    <property type="molecule type" value="Genomic_DNA"/>
</dbReference>
<dbReference type="NCBIfam" id="TIGR00064">
    <property type="entry name" value="ftsY"/>
    <property type="match status" value="1"/>
</dbReference>
<dbReference type="Gene3D" id="1.20.120.140">
    <property type="entry name" value="Signal recognition particle SRP54, nucleotide-binding domain"/>
    <property type="match status" value="1"/>
</dbReference>
<dbReference type="PANTHER" id="PTHR43134:SF1">
    <property type="entry name" value="SIGNAL RECOGNITION PARTICLE RECEPTOR SUBUNIT ALPHA"/>
    <property type="match status" value="1"/>
</dbReference>
<dbReference type="GO" id="GO:0005047">
    <property type="term" value="F:signal recognition particle binding"/>
    <property type="evidence" value="ECO:0007669"/>
    <property type="project" value="TreeGrafter"/>
</dbReference>
<dbReference type="FunFam" id="3.40.50.300:FF:000053">
    <property type="entry name" value="Signal recognition particle receptor FtsY"/>
    <property type="match status" value="1"/>
</dbReference>
<dbReference type="AlphaFoldDB" id="A0A0U5BU63"/>
<feature type="binding site" evidence="10">
    <location>
        <begin position="355"/>
        <end position="362"/>
    </location>
    <ligand>
        <name>GTP</name>
        <dbReference type="ChEBI" id="CHEBI:37565"/>
    </ligand>
</feature>
<dbReference type="InterPro" id="IPR027417">
    <property type="entry name" value="P-loop_NTPase"/>
</dbReference>
<feature type="compositionally biased region" description="Low complexity" evidence="11">
    <location>
        <begin position="68"/>
        <end position="87"/>
    </location>
</feature>
<accession>A0A0U5BU63</accession>
<evidence type="ECO:0000256" key="10">
    <source>
        <dbReference type="HAMAP-Rule" id="MF_00920"/>
    </source>
</evidence>
<keyword evidence="7 10" id="KW-0675">Receptor</keyword>
<dbReference type="KEGG" id="xcu:J159_02718"/>
<proteinExistence type="inferred from homology"/>
<comment type="function">
    <text evidence="9 10">Involved in targeting and insertion of nascent membrane proteins into the cytoplasmic membrane. Acts as a receptor for the complex formed by the signal recognition particle (SRP) and the ribosome-nascent chain (RNC). Interaction with SRP-RNC leads to the transfer of the RNC complex to the Sec translocase for insertion into the membrane, the hydrolysis of GTP by both Ffh and FtsY, and the dissociation of the SRP-FtsY complex into the individual components.</text>
</comment>
<comment type="subunit">
    <text evidence="10">Part of the signal recognition particle protein translocation system, which is composed of SRP and FtsY. SRP is a ribonucleoprotein composed of Ffh and a 4.5S RNA molecule.</text>
</comment>
<dbReference type="EC" id="3.6.5.4" evidence="10"/>
<gene>
    <name evidence="10 12" type="primary">ftsY</name>
    <name evidence="12" type="ORF">XAC3562_490030</name>
</gene>
<dbReference type="SMART" id="SM00382">
    <property type="entry name" value="AAA"/>
    <property type="match status" value="1"/>
</dbReference>
<evidence type="ECO:0000256" key="6">
    <source>
        <dbReference type="ARBA" id="ARBA00023136"/>
    </source>
</evidence>
<keyword evidence="13" id="KW-1185">Reference proteome</keyword>
<evidence type="ECO:0000313" key="13">
    <source>
        <dbReference type="Proteomes" id="UP000052230"/>
    </source>
</evidence>